<dbReference type="PROSITE" id="PS01154">
    <property type="entry name" value="RNA_POL_L_13KD"/>
    <property type="match status" value="1"/>
</dbReference>
<evidence type="ECO:0000256" key="3">
    <source>
        <dbReference type="ARBA" id="ARBA00023163"/>
    </source>
</evidence>
<organism evidence="6 7">
    <name type="scientific">Oxyplasma meridianum</name>
    <dbReference type="NCBI Taxonomy" id="3073602"/>
    <lineage>
        <taxon>Archaea</taxon>
        <taxon>Methanobacteriati</taxon>
        <taxon>Thermoplasmatota</taxon>
        <taxon>Thermoplasmata</taxon>
        <taxon>Thermoplasmatales</taxon>
        <taxon>Thermoplasmataceae</taxon>
        <taxon>Oxyplasma</taxon>
    </lineage>
</organism>
<dbReference type="NCBIfam" id="NF002241">
    <property type="entry name" value="PRK01146.2-5"/>
    <property type="match status" value="1"/>
</dbReference>
<dbReference type="GO" id="GO:0005737">
    <property type="term" value="C:cytoplasm"/>
    <property type="evidence" value="ECO:0007669"/>
    <property type="project" value="UniProtKB-SubCell"/>
</dbReference>
<evidence type="ECO:0000313" key="7">
    <source>
        <dbReference type="Proteomes" id="UP001451606"/>
    </source>
</evidence>
<comment type="catalytic activity">
    <reaction evidence="4">
        <text>RNA(n) + a ribonucleoside 5'-triphosphate = RNA(n+1) + diphosphate</text>
        <dbReference type="Rhea" id="RHEA:21248"/>
        <dbReference type="Rhea" id="RHEA-COMP:14527"/>
        <dbReference type="Rhea" id="RHEA-COMP:17342"/>
        <dbReference type="ChEBI" id="CHEBI:33019"/>
        <dbReference type="ChEBI" id="CHEBI:61557"/>
        <dbReference type="ChEBI" id="CHEBI:140395"/>
        <dbReference type="EC" id="2.7.7.6"/>
    </reaction>
</comment>
<feature type="domain" description="DNA-directed RNA polymerase RBP11-like dimerisation" evidence="5">
    <location>
        <begin position="15"/>
        <end position="85"/>
    </location>
</feature>
<dbReference type="GO" id="GO:0000428">
    <property type="term" value="C:DNA-directed RNA polymerase complex"/>
    <property type="evidence" value="ECO:0007669"/>
    <property type="project" value="UniProtKB-KW"/>
</dbReference>
<dbReference type="InterPro" id="IPR036603">
    <property type="entry name" value="RBP11-like"/>
</dbReference>
<dbReference type="AlphaFoldDB" id="A0AAX4NGU5"/>
<evidence type="ECO:0000313" key="6">
    <source>
        <dbReference type="EMBL" id="WYX99949.1"/>
    </source>
</evidence>
<dbReference type="SUPFAM" id="SSF55257">
    <property type="entry name" value="RBP11-like subunits of RNA polymerase"/>
    <property type="match status" value="1"/>
</dbReference>
<comment type="subunit">
    <text evidence="4">Part of the RNA polymerase complex.</text>
</comment>
<keyword evidence="7" id="KW-1185">Reference proteome</keyword>
<name>A0AAX4NGU5_9ARCH</name>
<keyword evidence="4 6" id="KW-0808">Transferase</keyword>
<keyword evidence="4 6" id="KW-0548">Nucleotidyltransferase</keyword>
<comment type="function">
    <text evidence="4">DNA-dependent RNA polymerase (RNAP) catalyzes the transcription of DNA into RNA using the four ribonucleoside triphosphates as substrates.</text>
</comment>
<dbReference type="InterPro" id="IPR022905">
    <property type="entry name" value="Rpo11-like"/>
</dbReference>
<comment type="similarity">
    <text evidence="4">Belongs to the archaeal Rpo11/eukaryotic RPB11/RPC19 RNA polymerase subunit family.</text>
</comment>
<dbReference type="KEGG" id="omr:OXIME_000495"/>
<keyword evidence="3 4" id="KW-0804">Transcription</keyword>
<evidence type="ECO:0000259" key="5">
    <source>
        <dbReference type="Pfam" id="PF13656"/>
    </source>
</evidence>
<keyword evidence="2 4" id="KW-0963">Cytoplasm</keyword>
<keyword evidence="1 4" id="KW-0240">DNA-directed RNA polymerase</keyword>
<gene>
    <name evidence="4" type="primary">rpo11</name>
    <name evidence="4" type="synonym">rpoL</name>
    <name evidence="6" type="ORF">OXIME_000495</name>
</gene>
<dbReference type="GeneID" id="95967222"/>
<protein>
    <recommendedName>
        <fullName evidence="4">DNA-directed RNA polymerase subunit Rpo11</fullName>
        <ecNumber evidence="4">2.7.7.6</ecNumber>
    </recommendedName>
    <alternativeName>
        <fullName evidence="4">DNA-directed RNA polymerase subunit L</fullName>
    </alternativeName>
</protein>
<dbReference type="Gene3D" id="3.30.1360.10">
    <property type="entry name" value="RNA polymerase, RBP11-like subunit"/>
    <property type="match status" value="1"/>
</dbReference>
<dbReference type="GO" id="GO:0003677">
    <property type="term" value="F:DNA binding"/>
    <property type="evidence" value="ECO:0007669"/>
    <property type="project" value="InterPro"/>
</dbReference>
<comment type="subcellular location">
    <subcellularLocation>
        <location evidence="4">Cytoplasm</location>
    </subcellularLocation>
</comment>
<dbReference type="GO" id="GO:0003899">
    <property type="term" value="F:DNA-directed RNA polymerase activity"/>
    <property type="evidence" value="ECO:0007669"/>
    <property type="project" value="UniProtKB-UniRule"/>
</dbReference>
<accession>A0AAX4NGU5</accession>
<dbReference type="GO" id="GO:0046983">
    <property type="term" value="F:protein dimerization activity"/>
    <property type="evidence" value="ECO:0007669"/>
    <property type="project" value="InterPro"/>
</dbReference>
<dbReference type="EC" id="2.7.7.6" evidence="4"/>
<sequence length="101" mass="11845">MDPKLKIVSKEKNSITMEMINYDNTILRPLADELLRDEQVEEARYYLKHPIIDNPKIYVKVKTGKPQAAVKRSIKKLSKIYENLDTDLAKEIKKTQENKKN</sequence>
<dbReference type="RefSeq" id="WP_393971907.1">
    <property type="nucleotide sequence ID" value="NZ_CP133772.1"/>
</dbReference>
<dbReference type="Pfam" id="PF13656">
    <property type="entry name" value="RNA_pol_L_2"/>
    <property type="match status" value="1"/>
</dbReference>
<dbReference type="HAMAP" id="MF_00261">
    <property type="entry name" value="RNApol_arch_Rpo11"/>
    <property type="match status" value="1"/>
</dbReference>
<dbReference type="Proteomes" id="UP001451606">
    <property type="component" value="Chromosome"/>
</dbReference>
<dbReference type="InterPro" id="IPR008193">
    <property type="entry name" value="RNA_pol_Rpb11_13-16kDa_CS"/>
</dbReference>
<evidence type="ECO:0000256" key="1">
    <source>
        <dbReference type="ARBA" id="ARBA00022478"/>
    </source>
</evidence>
<dbReference type="GO" id="GO:0006351">
    <property type="term" value="P:DNA-templated transcription"/>
    <property type="evidence" value="ECO:0007669"/>
    <property type="project" value="UniProtKB-UniRule"/>
</dbReference>
<evidence type="ECO:0000256" key="4">
    <source>
        <dbReference type="HAMAP-Rule" id="MF_00261"/>
    </source>
</evidence>
<proteinExistence type="inferred from homology"/>
<evidence type="ECO:0000256" key="2">
    <source>
        <dbReference type="ARBA" id="ARBA00022490"/>
    </source>
</evidence>
<dbReference type="InterPro" id="IPR009025">
    <property type="entry name" value="RBP11-like_dimer"/>
</dbReference>
<dbReference type="EMBL" id="CP133772">
    <property type="protein sequence ID" value="WYX99949.1"/>
    <property type="molecule type" value="Genomic_DNA"/>
</dbReference>
<reference evidence="6 7" key="1">
    <citation type="submission" date="2023-09" db="EMBL/GenBank/DDBJ databases">
        <authorList>
            <person name="Golyshina O.V."/>
            <person name="Lunev E.A."/>
            <person name="Bargiela R."/>
            <person name="Gaines M.C."/>
            <person name="Daum B."/>
            <person name="Bale N.J."/>
            <person name="Koenen M."/>
            <person name="Sinninghe Damst J.S."/>
            <person name="Yakimov M."/>
            <person name="Golyshin P.N."/>
        </authorList>
    </citation>
    <scope>NUCLEOTIDE SEQUENCE [LARGE SCALE GENOMIC DNA]</scope>
    <source>
        <strain evidence="6 7">M1</strain>
    </source>
</reference>